<keyword evidence="1" id="KW-0812">Transmembrane</keyword>
<dbReference type="EMBL" id="ASQA01000018">
    <property type="protein sequence ID" value="ETT85334.1"/>
    <property type="molecule type" value="Genomic_DNA"/>
</dbReference>
<gene>
    <name evidence="2" type="ORF">C176_11574</name>
</gene>
<evidence type="ECO:0000256" key="1">
    <source>
        <dbReference type="SAM" id="Phobius"/>
    </source>
</evidence>
<accession>W4EYN4</accession>
<evidence type="ECO:0000313" key="2">
    <source>
        <dbReference type="EMBL" id="ETT85334.1"/>
    </source>
</evidence>
<keyword evidence="3" id="KW-1185">Reference proteome</keyword>
<organism evidence="2 3">
    <name type="scientific">Viridibacillus arenosi FSL R5-213</name>
    <dbReference type="NCBI Taxonomy" id="1227360"/>
    <lineage>
        <taxon>Bacteria</taxon>
        <taxon>Bacillati</taxon>
        <taxon>Bacillota</taxon>
        <taxon>Bacilli</taxon>
        <taxon>Bacillales</taxon>
        <taxon>Caryophanaceae</taxon>
        <taxon>Viridibacillus</taxon>
    </lineage>
</organism>
<dbReference type="Proteomes" id="UP000019062">
    <property type="component" value="Unassembled WGS sequence"/>
</dbReference>
<protein>
    <submittedName>
        <fullName evidence="2">Uncharacterized protein</fullName>
    </submittedName>
</protein>
<comment type="caution">
    <text evidence="2">The sequence shown here is derived from an EMBL/GenBank/DDBJ whole genome shotgun (WGS) entry which is preliminary data.</text>
</comment>
<dbReference type="RefSeq" id="WP_038184853.1">
    <property type="nucleotide sequence ID" value="NZ_ASQA01000018.1"/>
</dbReference>
<feature type="transmembrane region" description="Helical" evidence="1">
    <location>
        <begin position="12"/>
        <end position="34"/>
    </location>
</feature>
<evidence type="ECO:0000313" key="3">
    <source>
        <dbReference type="Proteomes" id="UP000019062"/>
    </source>
</evidence>
<name>W4EYN4_9BACL</name>
<keyword evidence="1" id="KW-0472">Membrane</keyword>
<keyword evidence="1" id="KW-1133">Transmembrane helix</keyword>
<dbReference type="AlphaFoldDB" id="W4EYN4"/>
<sequence length="78" mass="8909">MLRVVLVRGYSFIFILTHLNFIVFGFIATLRWNWCGTDVVTVANQLGESSEMVLKVYTHASDENKNVSLEVFKDALQI</sequence>
<proteinExistence type="predicted"/>
<reference evidence="2 3" key="1">
    <citation type="journal article" date="2014" name="BMC Genomics">
        <title>Genomic comparison of sporeforming bacilli isolated from milk.</title>
        <authorList>
            <person name="Moreno Switt A.I."/>
            <person name="Andrus A.D."/>
            <person name="Ranieri M.L."/>
            <person name="Orsi R.H."/>
            <person name="Ivy R."/>
            <person name="den Bakker H.C."/>
            <person name="Martin N.H."/>
            <person name="Wiedmann M."/>
            <person name="Boor K.J."/>
        </authorList>
    </citation>
    <scope>NUCLEOTIDE SEQUENCE [LARGE SCALE GENOMIC DNA]</scope>
    <source>
        <strain evidence="2 3">FSL R5-213</strain>
    </source>
</reference>